<dbReference type="InterPro" id="IPR012854">
    <property type="entry name" value="Cu_amine_oxidase-like_N"/>
</dbReference>
<dbReference type="SUPFAM" id="SSF55383">
    <property type="entry name" value="Copper amine oxidase, domain N"/>
    <property type="match status" value="1"/>
</dbReference>
<evidence type="ECO:0000313" key="5">
    <source>
        <dbReference type="EMBL" id="QUI21675.1"/>
    </source>
</evidence>
<keyword evidence="3" id="KW-0732">Signal</keyword>
<organism evidence="5 6">
    <name type="scientific">Vallitalea pronyensis</name>
    <dbReference type="NCBI Taxonomy" id="1348613"/>
    <lineage>
        <taxon>Bacteria</taxon>
        <taxon>Bacillati</taxon>
        <taxon>Bacillota</taxon>
        <taxon>Clostridia</taxon>
        <taxon>Lachnospirales</taxon>
        <taxon>Vallitaleaceae</taxon>
        <taxon>Vallitalea</taxon>
    </lineage>
</organism>
<dbReference type="SMART" id="SM00698">
    <property type="entry name" value="MORN"/>
    <property type="match status" value="6"/>
</dbReference>
<evidence type="ECO:0000256" key="1">
    <source>
        <dbReference type="ARBA" id="ARBA00022737"/>
    </source>
</evidence>
<reference evidence="5" key="1">
    <citation type="submission" date="2020-07" db="EMBL/GenBank/DDBJ databases">
        <title>Vallitalea pronyensis genome.</title>
        <authorList>
            <person name="Postec A."/>
        </authorList>
    </citation>
    <scope>NUCLEOTIDE SEQUENCE</scope>
    <source>
        <strain evidence="5">FatNI3</strain>
    </source>
</reference>
<dbReference type="EMBL" id="CP058649">
    <property type="protein sequence ID" value="QUI21675.1"/>
    <property type="molecule type" value="Genomic_DNA"/>
</dbReference>
<keyword evidence="6" id="KW-1185">Reference proteome</keyword>
<proteinExistence type="predicted"/>
<feature type="signal peptide" evidence="3">
    <location>
        <begin position="1"/>
        <end position="24"/>
    </location>
</feature>
<dbReference type="PANTHER" id="PTHR43215">
    <property type="entry name" value="RADIAL SPOKE HEAD 1 HOMOLOG"/>
    <property type="match status" value="1"/>
</dbReference>
<keyword evidence="1" id="KW-0677">Repeat</keyword>
<dbReference type="RefSeq" id="WP_212697145.1">
    <property type="nucleotide sequence ID" value="NZ_CP058649.1"/>
</dbReference>
<dbReference type="Pfam" id="PF07833">
    <property type="entry name" value="Cu_amine_oxidN1"/>
    <property type="match status" value="1"/>
</dbReference>
<dbReference type="SUPFAM" id="SSF82185">
    <property type="entry name" value="Histone H3 K4-specific methyltransferase SET7/9 N-terminal domain"/>
    <property type="match status" value="2"/>
</dbReference>
<evidence type="ECO:0000313" key="6">
    <source>
        <dbReference type="Proteomes" id="UP000683246"/>
    </source>
</evidence>
<dbReference type="KEGG" id="vpy:HZI73_04925"/>
<name>A0A8J8MHE7_9FIRM</name>
<dbReference type="Gene3D" id="3.30.457.10">
    <property type="entry name" value="Copper amine oxidase-like, N-terminal domain"/>
    <property type="match status" value="1"/>
</dbReference>
<feature type="chain" id="PRO_5035302672" description="Copper amine oxidase-like N-terminal domain-containing protein" evidence="3">
    <location>
        <begin position="25"/>
        <end position="421"/>
    </location>
</feature>
<accession>A0A8J8MHE7</accession>
<dbReference type="InterPro" id="IPR003409">
    <property type="entry name" value="MORN"/>
</dbReference>
<dbReference type="GO" id="GO:0005829">
    <property type="term" value="C:cytosol"/>
    <property type="evidence" value="ECO:0007669"/>
    <property type="project" value="TreeGrafter"/>
</dbReference>
<dbReference type="PANTHER" id="PTHR43215:SF14">
    <property type="entry name" value="RADIAL SPOKE HEAD 1 HOMOLOG"/>
    <property type="match status" value="1"/>
</dbReference>
<sequence length="421" mass="48407">MKNNRVKILLSLVLVLTVMNMSHASSTQKEIQAIQDHAINMSLNKQTFVAKEEDGTILAPIIYNNRTYLPVRQLAEAIGVSVDWDNQTRTVILQHEQNTNNTPYASLMEENRLLEKKIESLEEDLREVNKELNALKESAEQKDSSDNDTVSKEVLYWSGGNLKYEGELLNDMYHGVGKAYRDQGQLKYDGQWKEGKYHGYGKSYLLDELEYDGQWQDGKRHGSGKYYVRGKLIYDGEWKNGKRHGTGKLLDDGQLVYEGGWQDNEWYGYGIWYVDPDQKYGFTYEGEWDGDDLHGTGKQYDKEGNIVYIGEWKYNKKHGFGTCYYNGAMSYIGGFKEGSYDGWGLFFDDQGIFDYEAISDEGRVVEVLSKNLKQVNIPAYVPIEVISGQGETEIHYEESYIQNNNNLYIDGEGNEIYKEMP</sequence>
<dbReference type="Pfam" id="PF02493">
    <property type="entry name" value="MORN"/>
    <property type="match status" value="6"/>
</dbReference>
<feature type="coiled-coil region" evidence="2">
    <location>
        <begin position="104"/>
        <end position="145"/>
    </location>
</feature>
<gene>
    <name evidence="5" type="ORF">HZI73_04925</name>
</gene>
<evidence type="ECO:0000256" key="3">
    <source>
        <dbReference type="SAM" id="SignalP"/>
    </source>
</evidence>
<feature type="domain" description="Copper amine oxidase-like N-terminal" evidence="4">
    <location>
        <begin position="58"/>
        <end position="98"/>
    </location>
</feature>
<evidence type="ECO:0000259" key="4">
    <source>
        <dbReference type="Pfam" id="PF07833"/>
    </source>
</evidence>
<dbReference type="InterPro" id="IPR036582">
    <property type="entry name" value="Mao_N_sf"/>
</dbReference>
<dbReference type="Gene3D" id="2.20.110.10">
    <property type="entry name" value="Histone H3 K4-specific methyltransferase SET7/9 N-terminal domain"/>
    <property type="match status" value="3"/>
</dbReference>
<dbReference type="Proteomes" id="UP000683246">
    <property type="component" value="Chromosome"/>
</dbReference>
<evidence type="ECO:0000256" key="2">
    <source>
        <dbReference type="SAM" id="Coils"/>
    </source>
</evidence>
<protein>
    <recommendedName>
        <fullName evidence="4">Copper amine oxidase-like N-terminal domain-containing protein</fullName>
    </recommendedName>
</protein>
<dbReference type="AlphaFoldDB" id="A0A8J8MHE7"/>
<keyword evidence="2" id="KW-0175">Coiled coil</keyword>